<dbReference type="GeneID" id="84590934"/>
<reference evidence="1" key="2">
    <citation type="submission" date="2025-08" db="UniProtKB">
        <authorList>
            <consortium name="RefSeq"/>
        </authorList>
    </citation>
    <scope>IDENTIFICATION</scope>
</reference>
<dbReference type="AlphaFoldDB" id="A0AAJ8BPL5"/>
<name>A0AAJ8BPL5_ASPNG</name>
<reference evidence="1" key="1">
    <citation type="submission" date="2025-02" db="EMBL/GenBank/DDBJ databases">
        <authorList>
            <consortium name="NCBI Genome Project"/>
        </authorList>
    </citation>
    <scope>NUCLEOTIDE SEQUENCE</scope>
</reference>
<protein>
    <submittedName>
        <fullName evidence="1">Uncharacterized protein</fullName>
    </submittedName>
</protein>
<dbReference type="VEuPathDB" id="FungiDB:An04g06220"/>
<proteinExistence type="predicted"/>
<gene>
    <name evidence="1" type="ORF">An04g06220</name>
</gene>
<dbReference type="RefSeq" id="XP_059600628.1">
    <property type="nucleotide sequence ID" value="XM_059747574.1"/>
</dbReference>
<evidence type="ECO:0000313" key="1">
    <source>
        <dbReference type="RefSeq" id="XP_059600628.1"/>
    </source>
</evidence>
<dbReference type="KEGG" id="ang:An04g06220"/>
<sequence>MHWRLLGRSLSFALSFCGNDEIFALFFRLLELAYTPLVGNLDRELRIRQPQLLSVYSILLPTGCLGGLFMGGDGYVDLPLKGYANEQTNVPFLVQDLSHIQYVTNGRYRPSIFISWLFVGQPELRQSFSGTKY</sequence>
<accession>A0AAJ8BPL5</accession>
<organism evidence="1">
    <name type="scientific">Aspergillus niger</name>
    <dbReference type="NCBI Taxonomy" id="5061"/>
    <lineage>
        <taxon>Eukaryota</taxon>
        <taxon>Fungi</taxon>
        <taxon>Dikarya</taxon>
        <taxon>Ascomycota</taxon>
        <taxon>Pezizomycotina</taxon>
        <taxon>Eurotiomycetes</taxon>
        <taxon>Eurotiomycetidae</taxon>
        <taxon>Eurotiales</taxon>
        <taxon>Aspergillaceae</taxon>
        <taxon>Aspergillus</taxon>
        <taxon>Aspergillus subgen. Circumdati</taxon>
    </lineage>
</organism>